<dbReference type="Proteomes" id="UP000262073">
    <property type="component" value="Chromosome"/>
</dbReference>
<feature type="transmembrane region" description="Helical" evidence="6">
    <location>
        <begin position="102"/>
        <end position="123"/>
    </location>
</feature>
<feature type="transmembrane region" description="Helical" evidence="6">
    <location>
        <begin position="202"/>
        <end position="223"/>
    </location>
</feature>
<reference evidence="8 9" key="1">
    <citation type="submission" date="2018-08" db="EMBL/GenBank/DDBJ databases">
        <title>Salinimonas sediminis sp. nov., a piezophilic bacterium isolated from a deep-sea sediment sample from the New Britain Trench.</title>
        <authorList>
            <person name="Cao J."/>
        </authorList>
    </citation>
    <scope>NUCLEOTIDE SEQUENCE [LARGE SCALE GENOMIC DNA]</scope>
    <source>
        <strain evidence="8 9">N102</strain>
    </source>
</reference>
<evidence type="ECO:0000259" key="7">
    <source>
        <dbReference type="PROSITE" id="PS50850"/>
    </source>
</evidence>
<dbReference type="RefSeq" id="WP_117317584.1">
    <property type="nucleotide sequence ID" value="NZ_CP031769.1"/>
</dbReference>
<evidence type="ECO:0000256" key="4">
    <source>
        <dbReference type="ARBA" id="ARBA00022989"/>
    </source>
</evidence>
<dbReference type="EMBL" id="CP031769">
    <property type="protein sequence ID" value="AXR07438.1"/>
    <property type="molecule type" value="Genomic_DNA"/>
</dbReference>
<keyword evidence="2" id="KW-1003">Cell membrane</keyword>
<dbReference type="InterPro" id="IPR050189">
    <property type="entry name" value="MFS_Efflux_Transporters"/>
</dbReference>
<dbReference type="PROSITE" id="PS50850">
    <property type="entry name" value="MFS"/>
    <property type="match status" value="1"/>
</dbReference>
<proteinExistence type="predicted"/>
<dbReference type="KEGG" id="salm:D0Y50_14410"/>
<feature type="transmembrane region" description="Helical" evidence="6">
    <location>
        <begin position="161"/>
        <end position="182"/>
    </location>
</feature>
<dbReference type="InterPro" id="IPR011701">
    <property type="entry name" value="MFS"/>
</dbReference>
<keyword evidence="9" id="KW-1185">Reference proteome</keyword>
<dbReference type="GO" id="GO:0005886">
    <property type="term" value="C:plasma membrane"/>
    <property type="evidence" value="ECO:0007669"/>
    <property type="project" value="UniProtKB-SubCell"/>
</dbReference>
<feature type="domain" description="Major facilitator superfamily (MFS) profile" evidence="7">
    <location>
        <begin position="2"/>
        <end position="370"/>
    </location>
</feature>
<evidence type="ECO:0000256" key="5">
    <source>
        <dbReference type="ARBA" id="ARBA00023136"/>
    </source>
</evidence>
<dbReference type="InterPro" id="IPR020846">
    <property type="entry name" value="MFS_dom"/>
</dbReference>
<dbReference type="CDD" id="cd17473">
    <property type="entry name" value="MFS_arabinose_efflux_permease_like"/>
    <property type="match status" value="1"/>
</dbReference>
<dbReference type="AlphaFoldDB" id="A0A346NPI1"/>
<evidence type="ECO:0000256" key="2">
    <source>
        <dbReference type="ARBA" id="ARBA00022475"/>
    </source>
</evidence>
<evidence type="ECO:0000256" key="3">
    <source>
        <dbReference type="ARBA" id="ARBA00022692"/>
    </source>
</evidence>
<dbReference type="SUPFAM" id="SSF103473">
    <property type="entry name" value="MFS general substrate transporter"/>
    <property type="match status" value="1"/>
</dbReference>
<keyword evidence="3 6" id="KW-0812">Transmembrane</keyword>
<dbReference type="GO" id="GO:0022857">
    <property type="term" value="F:transmembrane transporter activity"/>
    <property type="evidence" value="ECO:0007669"/>
    <property type="project" value="InterPro"/>
</dbReference>
<dbReference type="Gene3D" id="1.20.1250.20">
    <property type="entry name" value="MFS general substrate transporter like domains"/>
    <property type="match status" value="1"/>
</dbReference>
<dbReference type="OrthoDB" id="8708623at2"/>
<dbReference type="PANTHER" id="PTHR43124:SF3">
    <property type="entry name" value="CHLORAMPHENICOL EFFLUX PUMP RV0191"/>
    <property type="match status" value="1"/>
</dbReference>
<comment type="subcellular location">
    <subcellularLocation>
        <location evidence="1">Cell membrane</location>
        <topology evidence="1">Multi-pass membrane protein</topology>
    </subcellularLocation>
</comment>
<organism evidence="8 9">
    <name type="scientific">Salinimonas sediminis</name>
    <dbReference type="NCBI Taxonomy" id="2303538"/>
    <lineage>
        <taxon>Bacteria</taxon>
        <taxon>Pseudomonadati</taxon>
        <taxon>Pseudomonadota</taxon>
        <taxon>Gammaproteobacteria</taxon>
        <taxon>Alteromonadales</taxon>
        <taxon>Alteromonadaceae</taxon>
        <taxon>Alteromonas/Salinimonas group</taxon>
        <taxon>Salinimonas</taxon>
    </lineage>
</organism>
<feature type="transmembrane region" description="Helical" evidence="6">
    <location>
        <begin position="264"/>
        <end position="283"/>
    </location>
</feature>
<feature type="transmembrane region" description="Helical" evidence="6">
    <location>
        <begin position="72"/>
        <end position="90"/>
    </location>
</feature>
<sequence length="370" mass="38414">MNLSRTGEATLLLVATLTIMVGATVAPGLQSIAPALGVAAYAPLLITLPALGAIIFAPLAGRLIDNIGARPTLILCLAGYFLAGTGAIFLHGPWPVAADRIILGGFAAGSMAAGTALISQWYVGNARLKMIAKQGMAIELGGVFVLFLGGILAEFNWRGPFALYAVALLSLLLLLCFVPATAPAPQHSDESAPTATPSMRPVVIFATPSMALFFSMFILLPGVMAQVGYSESQTGYLLSFISLVAVFAAMVMPKVVATSNANSTLMLAFASYAVALIGFGLTATPLGLAIAAIFAGVGFGFSIPLLNHAAVERSTDHTRGRNLAWFAMAVFLGQFATSALEFVPLSPQLTLMCCAAMAAICALWVRRVTL</sequence>
<feature type="transmembrane region" description="Helical" evidence="6">
    <location>
        <begin position="235"/>
        <end position="252"/>
    </location>
</feature>
<feature type="transmembrane region" description="Helical" evidence="6">
    <location>
        <begin position="323"/>
        <end position="343"/>
    </location>
</feature>
<keyword evidence="4 6" id="KW-1133">Transmembrane helix</keyword>
<evidence type="ECO:0000313" key="9">
    <source>
        <dbReference type="Proteomes" id="UP000262073"/>
    </source>
</evidence>
<evidence type="ECO:0000313" key="8">
    <source>
        <dbReference type="EMBL" id="AXR07438.1"/>
    </source>
</evidence>
<evidence type="ECO:0000256" key="1">
    <source>
        <dbReference type="ARBA" id="ARBA00004651"/>
    </source>
</evidence>
<dbReference type="Pfam" id="PF07690">
    <property type="entry name" value="MFS_1"/>
    <property type="match status" value="1"/>
</dbReference>
<feature type="transmembrane region" description="Helical" evidence="6">
    <location>
        <begin position="135"/>
        <end position="155"/>
    </location>
</feature>
<dbReference type="PANTHER" id="PTHR43124">
    <property type="entry name" value="PURINE EFFLUX PUMP PBUE"/>
    <property type="match status" value="1"/>
</dbReference>
<accession>A0A346NPI1</accession>
<protein>
    <submittedName>
        <fullName evidence="8">MFS transporter</fullName>
    </submittedName>
</protein>
<feature type="transmembrane region" description="Helical" evidence="6">
    <location>
        <begin position="349"/>
        <end position="365"/>
    </location>
</feature>
<keyword evidence="5 6" id="KW-0472">Membrane</keyword>
<name>A0A346NPI1_9ALTE</name>
<evidence type="ECO:0000256" key="6">
    <source>
        <dbReference type="SAM" id="Phobius"/>
    </source>
</evidence>
<dbReference type="InterPro" id="IPR036259">
    <property type="entry name" value="MFS_trans_sf"/>
</dbReference>
<gene>
    <name evidence="8" type="ORF">D0Y50_14410</name>
</gene>
<feature type="transmembrane region" description="Helical" evidence="6">
    <location>
        <begin position="38"/>
        <end position="60"/>
    </location>
</feature>
<feature type="transmembrane region" description="Helical" evidence="6">
    <location>
        <begin position="289"/>
        <end position="311"/>
    </location>
</feature>